<evidence type="ECO:0000313" key="4">
    <source>
        <dbReference type="EMBL" id="PHH61186.1"/>
    </source>
</evidence>
<keyword evidence="2" id="KW-0521">NADP</keyword>
<evidence type="ECO:0000313" key="5">
    <source>
        <dbReference type="Proteomes" id="UP000226192"/>
    </source>
</evidence>
<dbReference type="STRING" id="1399860.A0A2C5Y0I7"/>
<dbReference type="InterPro" id="IPR036291">
    <property type="entry name" value="NAD(P)-bd_dom_sf"/>
</dbReference>
<dbReference type="GO" id="GO:0016491">
    <property type="term" value="F:oxidoreductase activity"/>
    <property type="evidence" value="ECO:0007669"/>
    <property type="project" value="UniProtKB-KW"/>
</dbReference>
<keyword evidence="3" id="KW-0560">Oxidoreductase</keyword>
<reference evidence="4 5" key="1">
    <citation type="submission" date="2017-06" db="EMBL/GenBank/DDBJ databases">
        <title>Ant-infecting Ophiocordyceps genomes reveal a high diversity of potential behavioral manipulation genes and a possible major role for enterotoxins.</title>
        <authorList>
            <person name="De Bekker C."/>
            <person name="Evans H.C."/>
            <person name="Brachmann A."/>
            <person name="Hughes D.P."/>
        </authorList>
    </citation>
    <scope>NUCLEOTIDE SEQUENCE [LARGE SCALE GENOMIC DNA]</scope>
    <source>
        <strain evidence="4 5">Map64</strain>
    </source>
</reference>
<comment type="similarity">
    <text evidence="1">Belongs to the short-chain dehydrogenases/reductases (SDR) family.</text>
</comment>
<dbReference type="PANTHER" id="PTHR24320">
    <property type="entry name" value="RETINOL DEHYDROGENASE"/>
    <property type="match status" value="1"/>
</dbReference>
<evidence type="ECO:0000256" key="3">
    <source>
        <dbReference type="ARBA" id="ARBA00023002"/>
    </source>
</evidence>
<gene>
    <name evidence="4" type="ORF">CDD81_709</name>
</gene>
<dbReference type="InterPro" id="IPR002347">
    <property type="entry name" value="SDR_fam"/>
</dbReference>
<dbReference type="PANTHER" id="PTHR24320:SF236">
    <property type="entry name" value="SHORT-CHAIN DEHYDROGENASE-RELATED"/>
    <property type="match status" value="1"/>
</dbReference>
<dbReference type="AlphaFoldDB" id="A0A2C5Y0I7"/>
<dbReference type="Pfam" id="PF00106">
    <property type="entry name" value="adh_short"/>
    <property type="match status" value="1"/>
</dbReference>
<evidence type="ECO:0000256" key="2">
    <source>
        <dbReference type="ARBA" id="ARBA00022857"/>
    </source>
</evidence>
<dbReference type="SUPFAM" id="SSF51735">
    <property type="entry name" value="NAD(P)-binding Rossmann-fold domains"/>
    <property type="match status" value="1"/>
</dbReference>
<protein>
    <recommendedName>
        <fullName evidence="6">Ketoreductase (KR) domain-containing protein</fullName>
    </recommendedName>
</protein>
<evidence type="ECO:0008006" key="6">
    <source>
        <dbReference type="Google" id="ProtNLM"/>
    </source>
</evidence>
<evidence type="ECO:0000256" key="1">
    <source>
        <dbReference type="ARBA" id="ARBA00006484"/>
    </source>
</evidence>
<dbReference type="OrthoDB" id="191139at2759"/>
<sequence length="332" mass="36087">MVALSTFWTHFFPPKPHFTVDHVADLSGKVYLVTGSNTGLGKELAQMLYSRNAKVYIAARSEDKAARAIEDMKSAAPTSTGSLVFIHLDLSDLHKVRSAAQHFLAQESKLNVLFNNAGVMGSPLEPAPKTAQGYDLALGVNCLGTLLLTQLLTPVLTETAKKEPPSSVRVVWLSSFGMELQAQPRIGISTDNLDYQIPKPVEDRYSISKTGVWALAVEYARRHKTDGIVSVPLNPGNLRTELARDQGVMLRLVAALVCYPAIHGACAQLFAAFSPEVAIDTANWSTTWVGPFGRLIPLRTDLVEATVPEEEGGTGGTAKFWEWSEKQIAEAL</sequence>
<dbReference type="Gene3D" id="3.40.50.720">
    <property type="entry name" value="NAD(P)-binding Rossmann-like Domain"/>
    <property type="match status" value="1"/>
</dbReference>
<comment type="caution">
    <text evidence="4">The sequence shown here is derived from an EMBL/GenBank/DDBJ whole genome shotgun (WGS) entry which is preliminary data.</text>
</comment>
<proteinExistence type="inferred from homology"/>
<dbReference type="Proteomes" id="UP000226192">
    <property type="component" value="Unassembled WGS sequence"/>
</dbReference>
<dbReference type="PRINTS" id="PR00081">
    <property type="entry name" value="GDHRDH"/>
</dbReference>
<name>A0A2C5Y0I7_9HYPO</name>
<organism evidence="4 5">
    <name type="scientific">Ophiocordyceps australis</name>
    <dbReference type="NCBI Taxonomy" id="1399860"/>
    <lineage>
        <taxon>Eukaryota</taxon>
        <taxon>Fungi</taxon>
        <taxon>Dikarya</taxon>
        <taxon>Ascomycota</taxon>
        <taxon>Pezizomycotina</taxon>
        <taxon>Sordariomycetes</taxon>
        <taxon>Hypocreomycetidae</taxon>
        <taxon>Hypocreales</taxon>
        <taxon>Ophiocordycipitaceae</taxon>
        <taxon>Ophiocordyceps</taxon>
    </lineage>
</organism>
<keyword evidence="5" id="KW-1185">Reference proteome</keyword>
<dbReference type="EMBL" id="NJET01000113">
    <property type="protein sequence ID" value="PHH61186.1"/>
    <property type="molecule type" value="Genomic_DNA"/>
</dbReference>
<accession>A0A2C5Y0I7</accession>